<keyword evidence="1" id="KW-0507">mRNA processing</keyword>
<dbReference type="InterPro" id="IPR036483">
    <property type="entry name" value="PWI_dom_sf"/>
</dbReference>
<proteinExistence type="predicted"/>
<dbReference type="GO" id="GO:0006397">
    <property type="term" value="P:mRNA processing"/>
    <property type="evidence" value="ECO:0007669"/>
    <property type="project" value="UniProtKB-KW"/>
</dbReference>
<dbReference type="SUPFAM" id="SSF101233">
    <property type="entry name" value="PWI domain"/>
    <property type="match status" value="1"/>
</dbReference>
<sequence length="167" mass="19642">MKGTSSEQDSRFSNKDKKLMKTMKFDQILNTPVNMQNVILDTMKTWIAARISQFLGFEDELVIDYVYEMLENEKFPNPQKMQIHLTGFLEAKNARTFMRELWYFLQSAEQNDGIPKEFIELRMAELAAKEKQEKLEKITADSIIVKKEDITEKSCRNHTLSSKYLKD</sequence>
<protein>
    <submittedName>
        <fullName evidence="3">Serine/arginine repetitive matrix protein 1 (Trinotate prediction)</fullName>
    </submittedName>
</protein>
<dbReference type="SMART" id="SM00311">
    <property type="entry name" value="PWI"/>
    <property type="match status" value="1"/>
</dbReference>
<dbReference type="GO" id="GO:0048024">
    <property type="term" value="P:regulation of mRNA splicing, via spliceosome"/>
    <property type="evidence" value="ECO:0007669"/>
    <property type="project" value="TreeGrafter"/>
</dbReference>
<reference evidence="3" key="1">
    <citation type="submission" date="2018-11" db="EMBL/GenBank/DDBJ databases">
        <title>Henneguya salminicola genome and transcriptome.</title>
        <authorList>
            <person name="Yahalomi D."/>
            <person name="Atkinson S.D."/>
            <person name="Neuhof M."/>
            <person name="Chang E.S."/>
            <person name="Philippe H."/>
            <person name="Cartwright P."/>
            <person name="Bartholomew J.L."/>
            <person name="Huchon D."/>
        </authorList>
    </citation>
    <scope>NUCLEOTIDE SEQUENCE</scope>
    <source>
        <strain evidence="3">Hz1</strain>
        <tissue evidence="3">Whole</tissue>
    </source>
</reference>
<dbReference type="EMBL" id="GHBP01000414">
    <property type="protein sequence ID" value="NDJ92291.1"/>
    <property type="molecule type" value="Transcribed_RNA"/>
</dbReference>
<dbReference type="PANTHER" id="PTHR23148:SF0">
    <property type="entry name" value="SERINE_ARGININE REPETITIVE MATRIX PROTEIN 1"/>
    <property type="match status" value="1"/>
</dbReference>
<evidence type="ECO:0000313" key="3">
    <source>
        <dbReference type="EMBL" id="NDJ92291.1"/>
    </source>
</evidence>
<dbReference type="GO" id="GO:0005681">
    <property type="term" value="C:spliceosomal complex"/>
    <property type="evidence" value="ECO:0007669"/>
    <property type="project" value="TreeGrafter"/>
</dbReference>
<accession>A0A6G3MEA2</accession>
<dbReference type="Pfam" id="PF01480">
    <property type="entry name" value="PWI"/>
    <property type="match status" value="1"/>
</dbReference>
<dbReference type="PANTHER" id="PTHR23148">
    <property type="entry name" value="SERINE/ARGININE REGULATED NUCLEAR MATRIX PROTEIN"/>
    <property type="match status" value="1"/>
</dbReference>
<dbReference type="Gene3D" id="1.20.1390.10">
    <property type="entry name" value="PWI domain"/>
    <property type="match status" value="1"/>
</dbReference>
<dbReference type="InterPro" id="IPR052225">
    <property type="entry name" value="Ser/Arg_repetitive_matrix"/>
</dbReference>
<organism evidence="3">
    <name type="scientific">Henneguya salminicola</name>
    <name type="common">Myxosporean</name>
    <dbReference type="NCBI Taxonomy" id="69463"/>
    <lineage>
        <taxon>Eukaryota</taxon>
        <taxon>Metazoa</taxon>
        <taxon>Cnidaria</taxon>
        <taxon>Myxozoa</taxon>
        <taxon>Myxosporea</taxon>
        <taxon>Bivalvulida</taxon>
        <taxon>Platysporina</taxon>
        <taxon>Myxobolidae</taxon>
        <taxon>Henneguya</taxon>
    </lineage>
</organism>
<evidence type="ECO:0000256" key="1">
    <source>
        <dbReference type="ARBA" id="ARBA00022664"/>
    </source>
</evidence>
<feature type="domain" description="PWI" evidence="2">
    <location>
        <begin position="22"/>
        <end position="121"/>
    </location>
</feature>
<evidence type="ECO:0000259" key="2">
    <source>
        <dbReference type="PROSITE" id="PS51025"/>
    </source>
</evidence>
<dbReference type="GO" id="GO:0003723">
    <property type="term" value="F:RNA binding"/>
    <property type="evidence" value="ECO:0007669"/>
    <property type="project" value="TreeGrafter"/>
</dbReference>
<dbReference type="InterPro" id="IPR002483">
    <property type="entry name" value="PWI_dom"/>
</dbReference>
<dbReference type="AlphaFoldDB" id="A0A6G3MEA2"/>
<dbReference type="PROSITE" id="PS51025">
    <property type="entry name" value="PWI"/>
    <property type="match status" value="1"/>
</dbReference>
<name>A0A6G3MEA2_HENSL</name>